<dbReference type="SUPFAM" id="SSF55136">
    <property type="entry name" value="Probable bacterial effector-binding domain"/>
    <property type="match status" value="1"/>
</dbReference>
<dbReference type="Pfam" id="PF06445">
    <property type="entry name" value="GyrI-like"/>
    <property type="match status" value="1"/>
</dbReference>
<dbReference type="Gene3D" id="3.20.80.10">
    <property type="entry name" value="Regulatory factor, effector binding domain"/>
    <property type="match status" value="1"/>
</dbReference>
<accession>A0ABX1J8A1</accession>
<dbReference type="RefSeq" id="WP_168518935.1">
    <property type="nucleotide sequence ID" value="NZ_JAAXLS010000018.1"/>
</dbReference>
<comment type="caution">
    <text evidence="2">The sequence shown here is derived from an EMBL/GenBank/DDBJ whole genome shotgun (WGS) entry which is preliminary data.</text>
</comment>
<dbReference type="InterPro" id="IPR029442">
    <property type="entry name" value="GyrI-like"/>
</dbReference>
<name>A0ABX1J8A1_9PSEU</name>
<gene>
    <name evidence="2" type="ORF">HFP15_23720</name>
</gene>
<sequence length="215" mass="23493">MVAGDEQLYKVRKGAVDIVNVPELGFVVVAGSGAPEGAEFAAAIQALYAVSYGAHFLLKKQVGQAPHVMPLEALWWVDDMSEGQASFLNTDRGLWHWQAMIMQPDPIEAGIVATAIAQAREKKASPALDQLVYQRWSEGRCAQLLHIGPYAEEAASIARLHEAIADAGYRVRGHHHEIYLGDPRRSAPDKLRTILRHPIEPAEAPVTSSRTSTRG</sequence>
<evidence type="ECO:0000259" key="1">
    <source>
        <dbReference type="Pfam" id="PF06445"/>
    </source>
</evidence>
<evidence type="ECO:0000313" key="3">
    <source>
        <dbReference type="Proteomes" id="UP000715441"/>
    </source>
</evidence>
<dbReference type="Proteomes" id="UP000715441">
    <property type="component" value="Unassembled WGS sequence"/>
</dbReference>
<reference evidence="2 3" key="1">
    <citation type="submission" date="2020-04" db="EMBL/GenBank/DDBJ databases">
        <title>Novel species.</title>
        <authorList>
            <person name="Teo W.F.A."/>
            <person name="Lipun K."/>
            <person name="Srisuk N."/>
            <person name="Duangmal K."/>
        </authorList>
    </citation>
    <scope>NUCLEOTIDE SEQUENCE [LARGE SCALE GENOMIC DNA]</scope>
    <source>
        <strain evidence="2 3">K13G38</strain>
    </source>
</reference>
<organism evidence="2 3">
    <name type="scientific">Amycolatopsis acididurans</name>
    <dbReference type="NCBI Taxonomy" id="2724524"/>
    <lineage>
        <taxon>Bacteria</taxon>
        <taxon>Bacillati</taxon>
        <taxon>Actinomycetota</taxon>
        <taxon>Actinomycetes</taxon>
        <taxon>Pseudonocardiales</taxon>
        <taxon>Pseudonocardiaceae</taxon>
        <taxon>Amycolatopsis</taxon>
    </lineage>
</organism>
<protein>
    <recommendedName>
        <fullName evidence="1">GyrI-like small molecule binding domain-containing protein</fullName>
    </recommendedName>
</protein>
<feature type="domain" description="GyrI-like small molecule binding" evidence="1">
    <location>
        <begin position="16"/>
        <end position="195"/>
    </location>
</feature>
<evidence type="ECO:0000313" key="2">
    <source>
        <dbReference type="EMBL" id="NKQ55889.1"/>
    </source>
</evidence>
<proteinExistence type="predicted"/>
<dbReference type="EMBL" id="JAAXLS010000018">
    <property type="protein sequence ID" value="NKQ55889.1"/>
    <property type="molecule type" value="Genomic_DNA"/>
</dbReference>
<keyword evidence="3" id="KW-1185">Reference proteome</keyword>
<dbReference type="InterPro" id="IPR011256">
    <property type="entry name" value="Reg_factor_effector_dom_sf"/>
</dbReference>